<evidence type="ECO:0000259" key="7">
    <source>
        <dbReference type="SMART" id="SM00278"/>
    </source>
</evidence>
<dbReference type="GO" id="GO:0006310">
    <property type="term" value="P:DNA recombination"/>
    <property type="evidence" value="ECO:0007669"/>
    <property type="project" value="UniProtKB-UniRule"/>
</dbReference>
<sequence length="212" mass="22670">MIGMLVGQVVSVDSRTALILVSSVGYETYMSSQDLSSLHEGQEVRIYTSMQVSQDAITLYGFTSQAAKRMFLQVQKVSGIGPKVALSLLSTLNVDRLVKAIADGDVTSLSSAPGLGKKGAQKIILELKGSLDSALFASDNSDTSDTSKLQNKNVDSAKQSVIYGLVSLGWRQVDAQKAVEQVCAENNIVAPITEADMPNVLRMALTLLDRGR</sequence>
<dbReference type="GO" id="GO:0000400">
    <property type="term" value="F:four-way junction DNA binding"/>
    <property type="evidence" value="ECO:0007669"/>
    <property type="project" value="UniProtKB-UniRule"/>
</dbReference>
<comment type="caution">
    <text evidence="8">The sequence shown here is derived from an EMBL/GenBank/DDBJ whole genome shotgun (WGS) entry which is preliminary data.</text>
</comment>
<dbReference type="EMBL" id="LSRC01000012">
    <property type="protein sequence ID" value="KXI18509.1"/>
    <property type="molecule type" value="Genomic_DNA"/>
</dbReference>
<dbReference type="AlphaFoldDB" id="A0A135ZA48"/>
<dbReference type="CDD" id="cd14332">
    <property type="entry name" value="UBA_RuvA_C"/>
    <property type="match status" value="1"/>
</dbReference>
<dbReference type="RefSeq" id="WP_075523195.1">
    <property type="nucleotide sequence ID" value="NZ_KQ961853.1"/>
</dbReference>
<keyword evidence="4 6" id="KW-0233">DNA recombination</keyword>
<organism evidence="8 9">
    <name type="scientific">Gardnerella vaginalis</name>
    <dbReference type="NCBI Taxonomy" id="2702"/>
    <lineage>
        <taxon>Bacteria</taxon>
        <taxon>Bacillati</taxon>
        <taxon>Actinomycetota</taxon>
        <taxon>Actinomycetes</taxon>
        <taxon>Bifidobacteriales</taxon>
        <taxon>Bifidobacteriaceae</taxon>
        <taxon>Gardnerella</taxon>
    </lineage>
</organism>
<comment type="subcellular location">
    <subcellularLocation>
        <location evidence="6">Cytoplasm</location>
    </subcellularLocation>
</comment>
<dbReference type="Gene3D" id="1.10.8.10">
    <property type="entry name" value="DNA helicase RuvA subunit, C-terminal domain"/>
    <property type="match status" value="1"/>
</dbReference>
<evidence type="ECO:0000256" key="5">
    <source>
        <dbReference type="ARBA" id="ARBA00023204"/>
    </source>
</evidence>
<comment type="caution">
    <text evidence="6">Lacks conserved residue(s) required for the propagation of feature annotation.</text>
</comment>
<evidence type="ECO:0000313" key="8">
    <source>
        <dbReference type="EMBL" id="KXI18509.1"/>
    </source>
</evidence>
<dbReference type="SUPFAM" id="SSF47781">
    <property type="entry name" value="RuvA domain 2-like"/>
    <property type="match status" value="1"/>
</dbReference>
<keyword evidence="8" id="KW-0547">Nucleotide-binding</keyword>
<dbReference type="GO" id="GO:0005524">
    <property type="term" value="F:ATP binding"/>
    <property type="evidence" value="ECO:0007669"/>
    <property type="project" value="InterPro"/>
</dbReference>
<protein>
    <recommendedName>
        <fullName evidence="6">Holliday junction branch migration complex subunit RuvA</fullName>
    </recommendedName>
</protein>
<name>A0A135ZA48_GARVA</name>
<keyword evidence="8" id="KW-0347">Helicase</keyword>
<dbReference type="SMART" id="SM00278">
    <property type="entry name" value="HhH1"/>
    <property type="match status" value="2"/>
</dbReference>
<dbReference type="Pfam" id="PF01330">
    <property type="entry name" value="RuvA_N"/>
    <property type="match status" value="1"/>
</dbReference>
<evidence type="ECO:0000256" key="1">
    <source>
        <dbReference type="ARBA" id="ARBA00022490"/>
    </source>
</evidence>
<evidence type="ECO:0000256" key="4">
    <source>
        <dbReference type="ARBA" id="ARBA00023172"/>
    </source>
</evidence>
<proteinExistence type="inferred from homology"/>
<comment type="domain">
    <text evidence="6">Has three domains with a flexible linker between the domains II and III and assumes an 'L' shape. Domain III is highly mobile and contacts RuvB.</text>
</comment>
<dbReference type="InterPro" id="IPR011114">
    <property type="entry name" value="RuvA_C"/>
</dbReference>
<dbReference type="Gene3D" id="2.40.50.140">
    <property type="entry name" value="Nucleic acid-binding proteins"/>
    <property type="match status" value="1"/>
</dbReference>
<dbReference type="InterPro" id="IPR000085">
    <property type="entry name" value="RuvA"/>
</dbReference>
<dbReference type="InterPro" id="IPR012340">
    <property type="entry name" value="NA-bd_OB-fold"/>
</dbReference>
<feature type="domain" description="Helix-hairpin-helix DNA-binding motif class 1" evidence="7">
    <location>
        <begin position="72"/>
        <end position="91"/>
    </location>
</feature>
<dbReference type="GO" id="GO:0009379">
    <property type="term" value="C:Holliday junction helicase complex"/>
    <property type="evidence" value="ECO:0007669"/>
    <property type="project" value="InterPro"/>
</dbReference>
<dbReference type="Proteomes" id="UP000070505">
    <property type="component" value="Unassembled WGS sequence"/>
</dbReference>
<evidence type="ECO:0000256" key="2">
    <source>
        <dbReference type="ARBA" id="ARBA00022763"/>
    </source>
</evidence>
<accession>A0A135ZA48</accession>
<evidence type="ECO:0000256" key="6">
    <source>
        <dbReference type="HAMAP-Rule" id="MF_00031"/>
    </source>
</evidence>
<dbReference type="PATRIC" id="fig|2702.101.peg.274"/>
<comment type="function">
    <text evidence="6">The RuvA-RuvB-RuvC complex processes Holliday junction (HJ) DNA during genetic recombination and DNA repair, while the RuvA-RuvB complex plays an important role in the rescue of blocked DNA replication forks via replication fork reversal (RFR). RuvA specifically binds to HJ cruciform DNA, conferring on it an open structure. The RuvB hexamer acts as an ATP-dependent pump, pulling dsDNA into and through the RuvAB complex. HJ branch migration allows RuvC to scan DNA until it finds its consensus sequence, where it cleaves and resolves the cruciform DNA.</text>
</comment>
<keyword evidence="5 6" id="KW-0234">DNA repair</keyword>
<feature type="domain" description="Helix-hairpin-helix DNA-binding motif class 1" evidence="7">
    <location>
        <begin position="107"/>
        <end position="126"/>
    </location>
</feature>
<keyword evidence="1 6" id="KW-0963">Cytoplasm</keyword>
<dbReference type="InterPro" id="IPR036267">
    <property type="entry name" value="RuvA_C_sf"/>
</dbReference>
<evidence type="ECO:0000313" key="9">
    <source>
        <dbReference type="Proteomes" id="UP000070505"/>
    </source>
</evidence>
<dbReference type="GO" id="GO:0048476">
    <property type="term" value="C:Holliday junction resolvase complex"/>
    <property type="evidence" value="ECO:0007669"/>
    <property type="project" value="UniProtKB-UniRule"/>
</dbReference>
<dbReference type="GO" id="GO:0005737">
    <property type="term" value="C:cytoplasm"/>
    <property type="evidence" value="ECO:0007669"/>
    <property type="project" value="UniProtKB-SubCell"/>
</dbReference>
<dbReference type="HAMAP" id="MF_00031">
    <property type="entry name" value="DNA_HJ_migration_RuvA"/>
    <property type="match status" value="1"/>
</dbReference>
<dbReference type="Gene3D" id="1.10.150.20">
    <property type="entry name" value="5' to 3' exonuclease, C-terminal subdomain"/>
    <property type="match status" value="1"/>
</dbReference>
<dbReference type="InterPro" id="IPR010994">
    <property type="entry name" value="RuvA_2-like"/>
</dbReference>
<keyword evidence="8" id="KW-0378">Hydrolase</keyword>
<dbReference type="SUPFAM" id="SSF50249">
    <property type="entry name" value="Nucleic acid-binding proteins"/>
    <property type="match status" value="1"/>
</dbReference>
<dbReference type="NCBIfam" id="TIGR00084">
    <property type="entry name" value="ruvA"/>
    <property type="match status" value="1"/>
</dbReference>
<dbReference type="InterPro" id="IPR013849">
    <property type="entry name" value="DNA_helicase_Holl-junc_RuvA_I"/>
</dbReference>
<evidence type="ECO:0000256" key="3">
    <source>
        <dbReference type="ARBA" id="ARBA00023125"/>
    </source>
</evidence>
<keyword evidence="8" id="KW-0067">ATP-binding</keyword>
<gene>
    <name evidence="6" type="primary">ruvA</name>
    <name evidence="8" type="ORF">HMPREF3230_00280</name>
</gene>
<dbReference type="GO" id="GO:0006281">
    <property type="term" value="P:DNA repair"/>
    <property type="evidence" value="ECO:0007669"/>
    <property type="project" value="UniProtKB-UniRule"/>
</dbReference>
<dbReference type="Pfam" id="PF14520">
    <property type="entry name" value="HHH_5"/>
    <property type="match status" value="1"/>
</dbReference>
<keyword evidence="2 6" id="KW-0227">DNA damage</keyword>
<dbReference type="InterPro" id="IPR003583">
    <property type="entry name" value="Hlx-hairpin-Hlx_DNA-bd_motif"/>
</dbReference>
<dbReference type="GO" id="GO:0009378">
    <property type="term" value="F:four-way junction helicase activity"/>
    <property type="evidence" value="ECO:0007669"/>
    <property type="project" value="InterPro"/>
</dbReference>
<comment type="subunit">
    <text evidence="6">Homotetramer. Forms an RuvA(8)-RuvB(12)-Holliday junction (HJ) complex. HJ DNA is sandwiched between 2 RuvA tetramers; dsDNA enters through RuvA and exits via RuvB. An RuvB hexamer assembles on each DNA strand where it exits the tetramer. Each RuvB hexamer is contacted by two RuvA subunits (via domain III) on 2 adjacent RuvB subunits; this complex drives branch migration. In the full resolvosome a probable DNA-RuvA(4)-RuvB(12)-RuvC(2) complex forms which resolves the HJ.</text>
</comment>
<comment type="similarity">
    <text evidence="6">Belongs to the RuvA family.</text>
</comment>
<keyword evidence="3 6" id="KW-0238">DNA-binding</keyword>
<dbReference type="SUPFAM" id="SSF46929">
    <property type="entry name" value="DNA helicase RuvA subunit, C-terminal domain"/>
    <property type="match status" value="1"/>
</dbReference>
<reference evidence="8 9" key="1">
    <citation type="submission" date="2016-02" db="EMBL/GenBank/DDBJ databases">
        <authorList>
            <person name="Wen L."/>
            <person name="He K."/>
            <person name="Yang H."/>
        </authorList>
    </citation>
    <scope>NUCLEOTIDE SEQUENCE [LARGE SCALE GENOMIC DNA]</scope>
    <source>
        <strain evidence="8 9">CMW7778B</strain>
    </source>
</reference>
<feature type="region of interest" description="Domain III" evidence="6">
    <location>
        <begin position="154"/>
        <end position="212"/>
    </location>
</feature>